<dbReference type="InterPro" id="IPR009380">
    <property type="entry name" value="DUF1036"/>
</dbReference>
<protein>
    <submittedName>
        <fullName evidence="2">DUF1036 domain-containing protein</fullName>
    </submittedName>
</protein>
<dbReference type="KEGG" id="yrh:AABB31_03400"/>
<keyword evidence="3" id="KW-1185">Reference proteome</keyword>
<proteinExistence type="predicted"/>
<feature type="signal peptide" evidence="1">
    <location>
        <begin position="1"/>
        <end position="26"/>
    </location>
</feature>
<organism evidence="2 3">
    <name type="scientific">Yoonia rhodophyticola</name>
    <dbReference type="NCBI Taxonomy" id="3137370"/>
    <lineage>
        <taxon>Bacteria</taxon>
        <taxon>Pseudomonadati</taxon>
        <taxon>Pseudomonadota</taxon>
        <taxon>Alphaproteobacteria</taxon>
        <taxon>Rhodobacterales</taxon>
        <taxon>Paracoccaceae</taxon>
        <taxon>Yoonia</taxon>
    </lineage>
</organism>
<evidence type="ECO:0000256" key="1">
    <source>
        <dbReference type="SAM" id="SignalP"/>
    </source>
</evidence>
<name>A0AAN0ME12_9RHOB</name>
<evidence type="ECO:0000313" key="3">
    <source>
        <dbReference type="Proteomes" id="UP001470809"/>
    </source>
</evidence>
<sequence>MISYLRLLGAGWALAGSIAFPTMVQAEFAVCNQSFDVANVAVGQYEENAFVTRGWWTIGPNQCANVIREALQARYIYVFAKDVFGNEILQGATPMCIGPERFVIQGETSCLLRGYLDANYLEIDTLQTERWTLFLTPQP</sequence>
<dbReference type="Pfam" id="PF06282">
    <property type="entry name" value="DUF1036"/>
    <property type="match status" value="1"/>
</dbReference>
<dbReference type="RefSeq" id="WP_373634947.1">
    <property type="nucleotide sequence ID" value="NZ_CP151767.2"/>
</dbReference>
<feature type="chain" id="PRO_5046689914" evidence="1">
    <location>
        <begin position="27"/>
        <end position="139"/>
    </location>
</feature>
<dbReference type="EMBL" id="CP151767">
    <property type="protein sequence ID" value="WZU68003.2"/>
    <property type="molecule type" value="Genomic_DNA"/>
</dbReference>
<dbReference type="Proteomes" id="UP001470809">
    <property type="component" value="Chromosome"/>
</dbReference>
<keyword evidence="1" id="KW-0732">Signal</keyword>
<gene>
    <name evidence="2" type="ORF">AABB31_03400</name>
</gene>
<reference evidence="2" key="1">
    <citation type="submission" date="2024-08" db="EMBL/GenBank/DDBJ databases">
        <title>Phylogenomic analyses of a clade within the roseobacter group suggest taxonomic reassignments of species of the genera Aestuariivita, Citreicella, Loktanella, Nautella, Pelagibaca, Ruegeria, Thalassobius, Thiobacimonas and Tropicibacter, and the proposal o.</title>
        <authorList>
            <person name="Jeon C.O."/>
        </authorList>
    </citation>
    <scope>NUCLEOTIDE SEQUENCE</scope>
    <source>
        <strain evidence="2">SS1-5</strain>
    </source>
</reference>
<dbReference type="AlphaFoldDB" id="A0AAN0ME12"/>
<accession>A0AAN0ME12</accession>
<evidence type="ECO:0000313" key="2">
    <source>
        <dbReference type="EMBL" id="WZU68003.2"/>
    </source>
</evidence>